<evidence type="ECO:0000256" key="1">
    <source>
        <dbReference type="ARBA" id="ARBA00008601"/>
    </source>
</evidence>
<proteinExistence type="inferred from homology"/>
<keyword evidence="8" id="KW-1185">Reference proteome</keyword>
<name>A0A9P4N705_9PLEO</name>
<feature type="domain" description="Tyrosine specific protein phosphatases" evidence="6">
    <location>
        <begin position="52"/>
        <end position="117"/>
    </location>
</feature>
<dbReference type="PANTHER" id="PTHR45848:SF4">
    <property type="entry name" value="DUAL SPECIFICITY PROTEIN PHOSPHATASE 12"/>
    <property type="match status" value="1"/>
</dbReference>
<dbReference type="EC" id="3.1.3.48" evidence="2"/>
<dbReference type="Gene3D" id="3.90.190.10">
    <property type="entry name" value="Protein tyrosine phosphatase superfamily"/>
    <property type="match status" value="1"/>
</dbReference>
<evidence type="ECO:0000256" key="2">
    <source>
        <dbReference type="ARBA" id="ARBA00013064"/>
    </source>
</evidence>
<comment type="similarity">
    <text evidence="1">Belongs to the protein-tyrosine phosphatase family. Non-receptor class dual specificity subfamily.</text>
</comment>
<dbReference type="InterPro" id="IPR000387">
    <property type="entry name" value="Tyr_Pase_dom"/>
</dbReference>
<dbReference type="GO" id="GO:0004725">
    <property type="term" value="F:protein tyrosine phosphatase activity"/>
    <property type="evidence" value="ECO:0007669"/>
    <property type="project" value="UniProtKB-EC"/>
</dbReference>
<reference evidence="8" key="1">
    <citation type="journal article" date="2020" name="Stud. Mycol.">
        <title>101 Dothideomycetes genomes: A test case for predicting lifestyles and emergence of pathogens.</title>
        <authorList>
            <person name="Haridas S."/>
            <person name="Albert R."/>
            <person name="Binder M."/>
            <person name="Bloem J."/>
            <person name="LaButti K."/>
            <person name="Salamov A."/>
            <person name="Andreopoulos B."/>
            <person name="Baker S."/>
            <person name="Barry K."/>
            <person name="Bills G."/>
            <person name="Bluhm B."/>
            <person name="Cannon C."/>
            <person name="Castanera R."/>
            <person name="Culley D."/>
            <person name="Daum C."/>
            <person name="Ezra D."/>
            <person name="Gonzalez J."/>
            <person name="Henrissat B."/>
            <person name="Kuo A."/>
            <person name="Liang C."/>
            <person name="Lipzen A."/>
            <person name="Lutzoni F."/>
            <person name="Magnuson J."/>
            <person name="Mondo S."/>
            <person name="Nolan M."/>
            <person name="Ohm R."/>
            <person name="Pangilinan J."/>
            <person name="Park H.-J."/>
            <person name="Ramirez L."/>
            <person name="Alfaro M."/>
            <person name="Sun H."/>
            <person name="Tritt A."/>
            <person name="Yoshinaga Y."/>
            <person name="Zwiers L.-H."/>
            <person name="Turgeon B."/>
            <person name="Goodwin S."/>
            <person name="Spatafora J."/>
            <person name="Crous P."/>
            <person name="Grigoriev I."/>
        </authorList>
    </citation>
    <scope>NUCLEOTIDE SEQUENCE [LARGE SCALE GENOMIC DNA]</scope>
    <source>
        <strain evidence="8">CBS 304.66</strain>
    </source>
</reference>
<dbReference type="PROSITE" id="PS50054">
    <property type="entry name" value="TYR_PHOSPHATASE_DUAL"/>
    <property type="match status" value="1"/>
</dbReference>
<dbReference type="AlphaFoldDB" id="A0A9P4N705"/>
<evidence type="ECO:0000259" key="5">
    <source>
        <dbReference type="PROSITE" id="PS50054"/>
    </source>
</evidence>
<dbReference type="InterPro" id="IPR029021">
    <property type="entry name" value="Prot-tyrosine_phosphatase-like"/>
</dbReference>
<gene>
    <name evidence="7" type="ORF">CC78DRAFT_535800</name>
</gene>
<evidence type="ECO:0000313" key="8">
    <source>
        <dbReference type="Proteomes" id="UP000800093"/>
    </source>
</evidence>
<dbReference type="SUPFAM" id="SSF52799">
    <property type="entry name" value="(Phosphotyrosine protein) phosphatases II"/>
    <property type="match status" value="1"/>
</dbReference>
<comment type="caution">
    <text evidence="7">The sequence shown here is derived from an EMBL/GenBank/DDBJ whole genome shotgun (WGS) entry which is preliminary data.</text>
</comment>
<sequence length="212" mass="23799">MSSITAPRSPDILSKHGITHVLSLTSQRDRPQIAEELGIQQLHLEIEDNPFEDLLMSLDGICAWIDDALSSGRDREIGVLVHCLQGISRSGAIIVAYLMRTRSIDYDAAFNFARKSRSLITPNSGFAEQLRLWQQMGYTIYEKASEGGEENGAPKMKQQYEEWKANRGILLSKGEEAKQQLIRKSMADMAARFGRQRIELKEKNEAESSAGQ</sequence>
<dbReference type="PROSITE" id="PS50056">
    <property type="entry name" value="TYR_PHOSPHATASE_2"/>
    <property type="match status" value="1"/>
</dbReference>
<accession>A0A9P4N705</accession>
<dbReference type="InterPro" id="IPR016130">
    <property type="entry name" value="Tyr_Pase_AS"/>
</dbReference>
<dbReference type="OrthoDB" id="10252009at2759"/>
<keyword evidence="4" id="KW-0904">Protein phosphatase</keyword>
<protein>
    <recommendedName>
        <fullName evidence="2">protein-tyrosine-phosphatase</fullName>
        <ecNumber evidence="2">3.1.3.48</ecNumber>
    </recommendedName>
</protein>
<feature type="domain" description="Tyrosine-protein phosphatase" evidence="5">
    <location>
        <begin position="1"/>
        <end position="139"/>
    </location>
</feature>
<dbReference type="InterPro" id="IPR020422">
    <property type="entry name" value="TYR_PHOSPHATASE_DUAL_dom"/>
</dbReference>
<evidence type="ECO:0000256" key="3">
    <source>
        <dbReference type="ARBA" id="ARBA00022801"/>
    </source>
</evidence>
<dbReference type="Proteomes" id="UP000800093">
    <property type="component" value="Unassembled WGS sequence"/>
</dbReference>
<dbReference type="Pfam" id="PF00782">
    <property type="entry name" value="DSPc"/>
    <property type="match status" value="1"/>
</dbReference>
<dbReference type="SMART" id="SM00195">
    <property type="entry name" value="DSPc"/>
    <property type="match status" value="1"/>
</dbReference>
<evidence type="ECO:0000259" key="6">
    <source>
        <dbReference type="PROSITE" id="PS50056"/>
    </source>
</evidence>
<dbReference type="PANTHER" id="PTHR45848">
    <property type="entry name" value="DUAL SPECIFICITY PROTEIN PHOSPHATASE 12 FAMILY MEMBER"/>
    <property type="match status" value="1"/>
</dbReference>
<evidence type="ECO:0000256" key="4">
    <source>
        <dbReference type="ARBA" id="ARBA00022912"/>
    </source>
</evidence>
<dbReference type="CDD" id="cd14498">
    <property type="entry name" value="DSP"/>
    <property type="match status" value="1"/>
</dbReference>
<organism evidence="7 8">
    <name type="scientific">Lojkania enalia</name>
    <dbReference type="NCBI Taxonomy" id="147567"/>
    <lineage>
        <taxon>Eukaryota</taxon>
        <taxon>Fungi</taxon>
        <taxon>Dikarya</taxon>
        <taxon>Ascomycota</taxon>
        <taxon>Pezizomycotina</taxon>
        <taxon>Dothideomycetes</taxon>
        <taxon>Pleosporomycetidae</taxon>
        <taxon>Pleosporales</taxon>
        <taxon>Pleosporales incertae sedis</taxon>
        <taxon>Lojkania</taxon>
    </lineage>
</organism>
<keyword evidence="3" id="KW-0378">Hydrolase</keyword>
<dbReference type="GO" id="GO:0008138">
    <property type="term" value="F:protein tyrosine/serine/threonine phosphatase activity"/>
    <property type="evidence" value="ECO:0007669"/>
    <property type="project" value="TreeGrafter"/>
</dbReference>
<dbReference type="EMBL" id="ML986661">
    <property type="protein sequence ID" value="KAF2261251.1"/>
    <property type="molecule type" value="Genomic_DNA"/>
</dbReference>
<dbReference type="InterPro" id="IPR000340">
    <property type="entry name" value="Dual-sp_phosphatase_cat-dom"/>
</dbReference>
<evidence type="ECO:0000313" key="7">
    <source>
        <dbReference type="EMBL" id="KAF2261251.1"/>
    </source>
</evidence>
<dbReference type="PROSITE" id="PS00383">
    <property type="entry name" value="TYR_PHOSPHATASE_1"/>
    <property type="match status" value="1"/>
</dbReference>